<dbReference type="Proteomes" id="UP000663823">
    <property type="component" value="Unassembled WGS sequence"/>
</dbReference>
<dbReference type="EMBL" id="CAJNOU010001026">
    <property type="protein sequence ID" value="CAF1137071.1"/>
    <property type="molecule type" value="Genomic_DNA"/>
</dbReference>
<dbReference type="AlphaFoldDB" id="A0A815HNL0"/>
<evidence type="ECO:0000313" key="7">
    <source>
        <dbReference type="Proteomes" id="UP000663870"/>
    </source>
</evidence>
<dbReference type="EMBL" id="CAJOBE010000722">
    <property type="protein sequence ID" value="CAF3678357.1"/>
    <property type="molecule type" value="Genomic_DNA"/>
</dbReference>
<evidence type="ECO:0000313" key="4">
    <source>
        <dbReference type="EMBL" id="CAF1354936.1"/>
    </source>
</evidence>
<dbReference type="Proteomes" id="UP000663870">
    <property type="component" value="Unassembled WGS sequence"/>
</dbReference>
<organism evidence="4 7">
    <name type="scientific">Rotaria sordida</name>
    <dbReference type="NCBI Taxonomy" id="392033"/>
    <lineage>
        <taxon>Eukaryota</taxon>
        <taxon>Metazoa</taxon>
        <taxon>Spiralia</taxon>
        <taxon>Gnathifera</taxon>
        <taxon>Rotifera</taxon>
        <taxon>Eurotatoria</taxon>
        <taxon>Bdelloidea</taxon>
        <taxon>Philodinida</taxon>
        <taxon>Philodinidae</taxon>
        <taxon>Rotaria</taxon>
    </lineage>
</organism>
<gene>
    <name evidence="6" type="ORF">FNK824_LOCUS7672</name>
    <name evidence="4" type="ORF">JXQ802_LOCUS32298</name>
    <name evidence="5" type="ORF">OTI717_LOCUS7251</name>
    <name evidence="2" type="ORF">PYM288_LOCUS21250</name>
    <name evidence="1" type="ORF">RFH988_LOCUS12961</name>
    <name evidence="3" type="ORF">SEV965_LOCUS17732</name>
</gene>
<sequence>MPATIDEELILRAIDEACRDWQQKFTTTTPELRQAIQELFYNCTRALIQLYIYADDNDQMKQDRVRAEHIVSKLKELKQSLGDLWPPNLDSFARDIFDIGSYHVEAAEFFSPVPFYPGDNLIMKLYRWSVYDTNGTVVYRYYLERSEIIAGQVYHVLGKSYSNGHSQIQSYGSTAPDYYQMKRHVINDLNGQGPPPIISLTVPSFEH</sequence>
<dbReference type="Proteomes" id="UP000663882">
    <property type="component" value="Unassembled WGS sequence"/>
</dbReference>
<evidence type="ECO:0000313" key="1">
    <source>
        <dbReference type="EMBL" id="CAF0977428.1"/>
    </source>
</evidence>
<dbReference type="EMBL" id="CAJNOH010000826">
    <property type="protein sequence ID" value="CAF1131704.1"/>
    <property type="molecule type" value="Genomic_DNA"/>
</dbReference>
<dbReference type="OrthoDB" id="9996852at2759"/>
<evidence type="ECO:0000313" key="5">
    <source>
        <dbReference type="EMBL" id="CAF3609984.1"/>
    </source>
</evidence>
<evidence type="ECO:0000313" key="2">
    <source>
        <dbReference type="EMBL" id="CAF1131704.1"/>
    </source>
</evidence>
<dbReference type="Proteomes" id="UP000663854">
    <property type="component" value="Unassembled WGS sequence"/>
</dbReference>
<evidence type="ECO:0000313" key="3">
    <source>
        <dbReference type="EMBL" id="CAF1137071.1"/>
    </source>
</evidence>
<dbReference type="Proteomes" id="UP000663889">
    <property type="component" value="Unassembled WGS sequence"/>
</dbReference>
<reference evidence="4" key="1">
    <citation type="submission" date="2021-02" db="EMBL/GenBank/DDBJ databases">
        <authorList>
            <person name="Nowell W R."/>
        </authorList>
    </citation>
    <scope>NUCLEOTIDE SEQUENCE</scope>
</reference>
<proteinExistence type="predicted"/>
<comment type="caution">
    <text evidence="4">The sequence shown here is derived from an EMBL/GenBank/DDBJ whole genome shotgun (WGS) entry which is preliminary data.</text>
</comment>
<dbReference type="EMBL" id="CAJOAX010000536">
    <property type="protein sequence ID" value="CAF3609984.1"/>
    <property type="molecule type" value="Genomic_DNA"/>
</dbReference>
<accession>A0A815HNL0</accession>
<dbReference type="Proteomes" id="UP000663874">
    <property type="component" value="Unassembled WGS sequence"/>
</dbReference>
<protein>
    <submittedName>
        <fullName evidence="4">Uncharacterized protein</fullName>
    </submittedName>
</protein>
<evidence type="ECO:0000313" key="6">
    <source>
        <dbReference type="EMBL" id="CAF3678357.1"/>
    </source>
</evidence>
<name>A0A815HNL0_9BILA</name>
<dbReference type="EMBL" id="CAJNOL010001415">
    <property type="protein sequence ID" value="CAF1354936.1"/>
    <property type="molecule type" value="Genomic_DNA"/>
</dbReference>
<keyword evidence="7" id="KW-1185">Reference proteome</keyword>
<dbReference type="EMBL" id="CAJNOO010000557">
    <property type="protein sequence ID" value="CAF0977428.1"/>
    <property type="molecule type" value="Genomic_DNA"/>
</dbReference>